<feature type="transmembrane region" description="Helical" evidence="2">
    <location>
        <begin position="12"/>
        <end position="32"/>
    </location>
</feature>
<sequence>MLNKERVSLVFNVHFILFYLLHSNVEFVGVNLSQKKMQQEFNIMKIICWKDFGTTLPSAGQPGDTGQILIIFVMFTFGKNSIKVKIFKKKKLILLPLFCMFVLVLKSKREHRSAPKLQPVKSPSLRNAKQFHRK</sequence>
<evidence type="ECO:0000256" key="2">
    <source>
        <dbReference type="SAM" id="Phobius"/>
    </source>
</evidence>
<name>A0A834CG54_ORYME</name>
<dbReference type="AlphaFoldDB" id="A0A834CG54"/>
<dbReference type="Proteomes" id="UP000646548">
    <property type="component" value="Unassembled WGS sequence"/>
</dbReference>
<reference evidence="3" key="1">
    <citation type="journal article" name="BMC Genomics">
        <title>Long-read sequencing and de novo genome assembly of marine medaka (Oryzias melastigma).</title>
        <authorList>
            <person name="Liang P."/>
            <person name="Saqib H.S.A."/>
            <person name="Ni X."/>
            <person name="Shen Y."/>
        </authorList>
    </citation>
    <scope>NUCLEOTIDE SEQUENCE</scope>
    <source>
        <strain evidence="3">Bigg-433</strain>
    </source>
</reference>
<evidence type="ECO:0000313" key="4">
    <source>
        <dbReference type="Proteomes" id="UP000646548"/>
    </source>
</evidence>
<proteinExistence type="predicted"/>
<keyword evidence="2" id="KW-1133">Transmembrane helix</keyword>
<organism evidence="3 4">
    <name type="scientific">Oryzias melastigma</name>
    <name type="common">Marine medaka</name>
    <dbReference type="NCBI Taxonomy" id="30732"/>
    <lineage>
        <taxon>Eukaryota</taxon>
        <taxon>Metazoa</taxon>
        <taxon>Chordata</taxon>
        <taxon>Craniata</taxon>
        <taxon>Vertebrata</taxon>
        <taxon>Euteleostomi</taxon>
        <taxon>Actinopterygii</taxon>
        <taxon>Neopterygii</taxon>
        <taxon>Teleostei</taxon>
        <taxon>Neoteleostei</taxon>
        <taxon>Acanthomorphata</taxon>
        <taxon>Ovalentaria</taxon>
        <taxon>Atherinomorphae</taxon>
        <taxon>Beloniformes</taxon>
        <taxon>Adrianichthyidae</taxon>
        <taxon>Oryziinae</taxon>
        <taxon>Oryzias</taxon>
    </lineage>
</organism>
<gene>
    <name evidence="3" type="ORF">FQA47_015137</name>
</gene>
<keyword evidence="2" id="KW-0472">Membrane</keyword>
<comment type="caution">
    <text evidence="3">The sequence shown here is derived from an EMBL/GenBank/DDBJ whole genome shotgun (WGS) entry which is preliminary data.</text>
</comment>
<feature type="region of interest" description="Disordered" evidence="1">
    <location>
        <begin position="114"/>
        <end position="134"/>
    </location>
</feature>
<keyword evidence="2" id="KW-0812">Transmembrane</keyword>
<evidence type="ECO:0000313" key="3">
    <source>
        <dbReference type="EMBL" id="KAF6731248.1"/>
    </source>
</evidence>
<accession>A0A834CG54</accession>
<evidence type="ECO:0000256" key="1">
    <source>
        <dbReference type="SAM" id="MobiDB-lite"/>
    </source>
</evidence>
<dbReference type="EMBL" id="WKFB01000217">
    <property type="protein sequence ID" value="KAF6731248.1"/>
    <property type="molecule type" value="Genomic_DNA"/>
</dbReference>
<protein>
    <submittedName>
        <fullName evidence="3">Uncharacterized protein</fullName>
    </submittedName>
</protein>